<name>A0ABQ4SBI5_9HYPH</name>
<reference evidence="2" key="1">
    <citation type="journal article" date="2021" name="Front. Microbiol.">
        <title>Comprehensive Comparative Genomics and Phenotyping of Methylobacterium Species.</title>
        <authorList>
            <person name="Alessa O."/>
            <person name="Ogura Y."/>
            <person name="Fujitani Y."/>
            <person name="Takami H."/>
            <person name="Hayashi T."/>
            <person name="Sahin N."/>
            <person name="Tani A."/>
        </authorList>
    </citation>
    <scope>NUCLEOTIDE SEQUENCE</scope>
    <source>
        <strain evidence="2">DSM 17168</strain>
    </source>
</reference>
<dbReference type="Proteomes" id="UP001055153">
    <property type="component" value="Unassembled WGS sequence"/>
</dbReference>
<dbReference type="Gene3D" id="2.10.260.10">
    <property type="match status" value="1"/>
</dbReference>
<dbReference type="SMART" id="SM00966">
    <property type="entry name" value="SpoVT_AbrB"/>
    <property type="match status" value="1"/>
</dbReference>
<dbReference type="InterPro" id="IPR007159">
    <property type="entry name" value="SpoVT-AbrB_dom"/>
</dbReference>
<protein>
    <recommendedName>
        <fullName evidence="1">SpoVT-AbrB domain-containing protein</fullName>
    </recommendedName>
</protein>
<reference evidence="2" key="2">
    <citation type="submission" date="2021-08" db="EMBL/GenBank/DDBJ databases">
        <authorList>
            <person name="Tani A."/>
            <person name="Ola A."/>
            <person name="Ogura Y."/>
            <person name="Katsura K."/>
            <person name="Hayashi T."/>
        </authorList>
    </citation>
    <scope>NUCLEOTIDE SEQUENCE</scope>
    <source>
        <strain evidence="2">DSM 17168</strain>
    </source>
</reference>
<dbReference type="PANTHER" id="PTHR40516:SF1">
    <property type="entry name" value="ANTITOXIN CHPS-RELATED"/>
    <property type="match status" value="1"/>
</dbReference>
<dbReference type="Pfam" id="PF04014">
    <property type="entry name" value="MazE_antitoxin"/>
    <property type="match status" value="1"/>
</dbReference>
<sequence>MRVQFARWGNSVALRIPSGALRELGAAEGTPADLRVETGRLVVIPVVDRPRYALDDRLAGITDENRHDDGLADSPRGPELL</sequence>
<evidence type="ECO:0000313" key="3">
    <source>
        <dbReference type="Proteomes" id="UP001055153"/>
    </source>
</evidence>
<dbReference type="InterPro" id="IPR037914">
    <property type="entry name" value="SpoVT-AbrB_sf"/>
</dbReference>
<dbReference type="EMBL" id="BPQQ01000023">
    <property type="protein sequence ID" value="GJE00374.1"/>
    <property type="molecule type" value="Genomic_DNA"/>
</dbReference>
<dbReference type="RefSeq" id="WP_238235258.1">
    <property type="nucleotide sequence ID" value="NZ_BPQQ01000023.1"/>
</dbReference>
<comment type="caution">
    <text evidence="2">The sequence shown here is derived from an EMBL/GenBank/DDBJ whole genome shotgun (WGS) entry which is preliminary data.</text>
</comment>
<feature type="domain" description="SpoVT-AbrB" evidence="1">
    <location>
        <begin position="6"/>
        <end position="51"/>
    </location>
</feature>
<evidence type="ECO:0000313" key="2">
    <source>
        <dbReference type="EMBL" id="GJE00374.1"/>
    </source>
</evidence>
<dbReference type="InterPro" id="IPR039052">
    <property type="entry name" value="Antitox_PemI-like"/>
</dbReference>
<keyword evidence="3" id="KW-1185">Reference proteome</keyword>
<organism evidence="2 3">
    <name type="scientific">Methylobacterium isbiliense</name>
    <dbReference type="NCBI Taxonomy" id="315478"/>
    <lineage>
        <taxon>Bacteria</taxon>
        <taxon>Pseudomonadati</taxon>
        <taxon>Pseudomonadota</taxon>
        <taxon>Alphaproteobacteria</taxon>
        <taxon>Hyphomicrobiales</taxon>
        <taxon>Methylobacteriaceae</taxon>
        <taxon>Methylobacterium</taxon>
    </lineage>
</organism>
<proteinExistence type="predicted"/>
<accession>A0ABQ4SBI5</accession>
<dbReference type="PANTHER" id="PTHR40516">
    <property type="entry name" value="ANTITOXIN CHPS-RELATED"/>
    <property type="match status" value="1"/>
</dbReference>
<dbReference type="SUPFAM" id="SSF89447">
    <property type="entry name" value="AbrB/MazE/MraZ-like"/>
    <property type="match status" value="1"/>
</dbReference>
<evidence type="ECO:0000259" key="1">
    <source>
        <dbReference type="SMART" id="SM00966"/>
    </source>
</evidence>
<gene>
    <name evidence="2" type="ORF">GMJLKIPL_2295</name>
</gene>